<dbReference type="SUPFAM" id="SSF46785">
    <property type="entry name" value="Winged helix' DNA-binding domain"/>
    <property type="match status" value="1"/>
</dbReference>
<organism evidence="2 3">
    <name type="scientific">Pelobium manganitolerans</name>
    <dbReference type="NCBI Taxonomy" id="1842495"/>
    <lineage>
        <taxon>Bacteria</taxon>
        <taxon>Pseudomonadati</taxon>
        <taxon>Bacteroidota</taxon>
        <taxon>Sphingobacteriia</taxon>
        <taxon>Sphingobacteriales</taxon>
        <taxon>Sphingobacteriaceae</taxon>
        <taxon>Pelobium</taxon>
    </lineage>
</organism>
<comment type="caution">
    <text evidence="2">The sequence shown here is derived from an EMBL/GenBank/DDBJ whole genome shotgun (WGS) entry which is preliminary data.</text>
</comment>
<dbReference type="GO" id="GO:0003700">
    <property type="term" value="F:DNA-binding transcription factor activity"/>
    <property type="evidence" value="ECO:0007669"/>
    <property type="project" value="TreeGrafter"/>
</dbReference>
<evidence type="ECO:0000313" key="3">
    <source>
        <dbReference type="Proteomes" id="UP000283433"/>
    </source>
</evidence>
<dbReference type="EMBL" id="MBTA01000023">
    <property type="protein sequence ID" value="RKD16362.1"/>
    <property type="molecule type" value="Genomic_DNA"/>
</dbReference>
<dbReference type="GO" id="GO:0005829">
    <property type="term" value="C:cytosol"/>
    <property type="evidence" value="ECO:0007669"/>
    <property type="project" value="TreeGrafter"/>
</dbReference>
<dbReference type="NCBIfam" id="TIGR00738">
    <property type="entry name" value="rrf2_super"/>
    <property type="match status" value="1"/>
</dbReference>
<dbReference type="PANTHER" id="PTHR33221">
    <property type="entry name" value="WINGED HELIX-TURN-HELIX TRANSCRIPTIONAL REGULATOR, RRF2 FAMILY"/>
    <property type="match status" value="1"/>
</dbReference>
<sequence>MLTKRTKYAIKALIALAKNAENKPMLIVDIAKSEKLPKRFLESILLDLKRAKLLGSKMGAGGGYFLMKPAKEIMVSEIIRCFDGPIALLPCVSINFYQRCEECEDELNCSIREMAQKVRDASIGIMENTSIADLMEREKGLQGGI</sequence>
<dbReference type="Pfam" id="PF02082">
    <property type="entry name" value="Rrf2"/>
    <property type="match status" value="1"/>
</dbReference>
<dbReference type="InterPro" id="IPR000944">
    <property type="entry name" value="Tscrpt_reg_Rrf2"/>
</dbReference>
<dbReference type="AlphaFoldDB" id="A0A419S684"/>
<dbReference type="Proteomes" id="UP000283433">
    <property type="component" value="Unassembled WGS sequence"/>
</dbReference>
<name>A0A419S684_9SPHI</name>
<dbReference type="InterPro" id="IPR036390">
    <property type="entry name" value="WH_DNA-bd_sf"/>
</dbReference>
<keyword evidence="3" id="KW-1185">Reference proteome</keyword>
<dbReference type="RefSeq" id="WP_120181855.1">
    <property type="nucleotide sequence ID" value="NZ_CBINCU010000014.1"/>
</dbReference>
<evidence type="ECO:0000313" key="2">
    <source>
        <dbReference type="EMBL" id="RKD16362.1"/>
    </source>
</evidence>
<keyword evidence="1" id="KW-0238">DNA-binding</keyword>
<dbReference type="PANTHER" id="PTHR33221:SF5">
    <property type="entry name" value="HTH-TYPE TRANSCRIPTIONAL REGULATOR ISCR"/>
    <property type="match status" value="1"/>
</dbReference>
<dbReference type="GO" id="GO:0003677">
    <property type="term" value="F:DNA binding"/>
    <property type="evidence" value="ECO:0007669"/>
    <property type="project" value="UniProtKB-KW"/>
</dbReference>
<dbReference type="Gene3D" id="1.10.10.10">
    <property type="entry name" value="Winged helix-like DNA-binding domain superfamily/Winged helix DNA-binding domain"/>
    <property type="match status" value="1"/>
</dbReference>
<dbReference type="InterPro" id="IPR036388">
    <property type="entry name" value="WH-like_DNA-bd_sf"/>
</dbReference>
<dbReference type="PROSITE" id="PS51197">
    <property type="entry name" value="HTH_RRF2_2"/>
    <property type="match status" value="1"/>
</dbReference>
<proteinExistence type="predicted"/>
<accession>A0A419S684</accession>
<evidence type="ECO:0000256" key="1">
    <source>
        <dbReference type="ARBA" id="ARBA00023125"/>
    </source>
</evidence>
<dbReference type="OrthoDB" id="9802344at2"/>
<protein>
    <submittedName>
        <fullName evidence="2">Rrf2 family transcriptional regulator</fullName>
    </submittedName>
</protein>
<reference evidence="2 3" key="1">
    <citation type="submission" date="2016-07" db="EMBL/GenBank/DDBJ databases">
        <title>Genome of Pelobium manganitolerans.</title>
        <authorList>
            <person name="Wu S."/>
            <person name="Wang G."/>
        </authorList>
    </citation>
    <scope>NUCLEOTIDE SEQUENCE [LARGE SCALE GENOMIC DNA]</scope>
    <source>
        <strain evidence="2 3">YS-25</strain>
    </source>
</reference>
<gene>
    <name evidence="2" type="ORF">BCY91_04430</name>
</gene>